<accession>A0A7X0NFS9</accession>
<dbReference type="Gene3D" id="3.40.390.10">
    <property type="entry name" value="Collagenase (Catalytic Domain)"/>
    <property type="match status" value="1"/>
</dbReference>
<name>A0A7X0NFS9_9GAMM</name>
<dbReference type="InterPro" id="IPR024079">
    <property type="entry name" value="MetalloPept_cat_dom_sf"/>
</dbReference>
<proteinExistence type="predicted"/>
<dbReference type="SUPFAM" id="SSF55486">
    <property type="entry name" value="Metalloproteases ('zincins'), catalytic domain"/>
    <property type="match status" value="1"/>
</dbReference>
<organism evidence="2 3">
    <name type="scientific">Thalassotalea piscium</name>
    <dbReference type="NCBI Taxonomy" id="1230533"/>
    <lineage>
        <taxon>Bacteria</taxon>
        <taxon>Pseudomonadati</taxon>
        <taxon>Pseudomonadota</taxon>
        <taxon>Gammaproteobacteria</taxon>
        <taxon>Alteromonadales</taxon>
        <taxon>Colwelliaceae</taxon>
        <taxon>Thalassotalea</taxon>
    </lineage>
</organism>
<evidence type="ECO:0000313" key="2">
    <source>
        <dbReference type="EMBL" id="MBB6542666.1"/>
    </source>
</evidence>
<feature type="chain" id="PRO_5031530068" evidence="1">
    <location>
        <begin position="23"/>
        <end position="246"/>
    </location>
</feature>
<reference evidence="2 3" key="1">
    <citation type="submission" date="2020-08" db="EMBL/GenBank/DDBJ databases">
        <title>Genomic Encyclopedia of Type Strains, Phase IV (KMG-IV): sequencing the most valuable type-strain genomes for metagenomic binning, comparative biology and taxonomic classification.</title>
        <authorList>
            <person name="Goeker M."/>
        </authorList>
    </citation>
    <scope>NUCLEOTIDE SEQUENCE [LARGE SCALE GENOMIC DNA]</scope>
    <source>
        <strain evidence="2 3">DSM 26287</strain>
    </source>
</reference>
<dbReference type="Pfam" id="PF13582">
    <property type="entry name" value="Reprolysin_3"/>
    <property type="match status" value="1"/>
</dbReference>
<comment type="caution">
    <text evidence="2">The sequence shown here is derived from an EMBL/GenBank/DDBJ whole genome shotgun (WGS) entry which is preliminary data.</text>
</comment>
<dbReference type="EMBL" id="JACHHU010000007">
    <property type="protein sequence ID" value="MBB6542666.1"/>
    <property type="molecule type" value="Genomic_DNA"/>
</dbReference>
<gene>
    <name evidence="2" type="ORF">HNQ55_001166</name>
</gene>
<keyword evidence="1" id="KW-0732">Signal</keyword>
<dbReference type="RefSeq" id="WP_184423485.1">
    <property type="nucleotide sequence ID" value="NZ_AP027362.1"/>
</dbReference>
<keyword evidence="3" id="KW-1185">Reference proteome</keyword>
<dbReference type="GO" id="GO:0008237">
    <property type="term" value="F:metallopeptidase activity"/>
    <property type="evidence" value="ECO:0007669"/>
    <property type="project" value="InterPro"/>
</dbReference>
<evidence type="ECO:0000256" key="1">
    <source>
        <dbReference type="SAM" id="SignalP"/>
    </source>
</evidence>
<dbReference type="AlphaFoldDB" id="A0A7X0NFS9"/>
<protein>
    <submittedName>
        <fullName evidence="2">Uncharacterized protein</fullName>
    </submittedName>
</protein>
<dbReference type="Proteomes" id="UP000537141">
    <property type="component" value="Unassembled WGS sequence"/>
</dbReference>
<sequence length="246" mass="26694">MKKYLSTLALTAMLSTASIVKAETIDVGIFYTNSAVAKTANIHTKINQLISFSNQVYRQNGINLTLRLVGKQSVSASATPNGDWLRAFTNSSWVNNLRNQWKADMIAVIGTGESSTPGYKTCGIAWVGQGQNGYLYSSQSSKMFSITAADCGASTFVHELGHNQGLAHSRKQGATSGGVYVDGMGHGVQNSFTSIMAYPHVFGSATQYDYFANPNWTVNGRRFGVTGESYGWKTVNHTKNSISRFK</sequence>
<evidence type="ECO:0000313" key="3">
    <source>
        <dbReference type="Proteomes" id="UP000537141"/>
    </source>
</evidence>
<feature type="signal peptide" evidence="1">
    <location>
        <begin position="1"/>
        <end position="22"/>
    </location>
</feature>